<protein>
    <submittedName>
        <fullName evidence="2">Uncharacterized protein</fullName>
    </submittedName>
</protein>
<proteinExistence type="predicted"/>
<feature type="compositionally biased region" description="Polar residues" evidence="1">
    <location>
        <begin position="63"/>
        <end position="72"/>
    </location>
</feature>
<name>A0A7D9DVM7_PARCT</name>
<feature type="compositionally biased region" description="Basic and acidic residues" evidence="1">
    <location>
        <begin position="16"/>
        <end position="38"/>
    </location>
</feature>
<comment type="caution">
    <text evidence="2">The sequence shown here is derived from an EMBL/GenBank/DDBJ whole genome shotgun (WGS) entry which is preliminary data.</text>
</comment>
<dbReference type="AlphaFoldDB" id="A0A7D9DVM7"/>
<accession>A0A7D9DVM7</accession>
<organism evidence="2 3">
    <name type="scientific">Paramuricea clavata</name>
    <name type="common">Red gorgonian</name>
    <name type="synonym">Violescent sea-whip</name>
    <dbReference type="NCBI Taxonomy" id="317549"/>
    <lineage>
        <taxon>Eukaryota</taxon>
        <taxon>Metazoa</taxon>
        <taxon>Cnidaria</taxon>
        <taxon>Anthozoa</taxon>
        <taxon>Octocorallia</taxon>
        <taxon>Malacalcyonacea</taxon>
        <taxon>Plexauridae</taxon>
        <taxon>Paramuricea</taxon>
    </lineage>
</organism>
<evidence type="ECO:0000313" key="3">
    <source>
        <dbReference type="Proteomes" id="UP001152795"/>
    </source>
</evidence>
<gene>
    <name evidence="2" type="ORF">PACLA_8A073308</name>
</gene>
<dbReference type="EMBL" id="CACRXK020002426">
    <property type="protein sequence ID" value="CAB3994250.1"/>
    <property type="molecule type" value="Genomic_DNA"/>
</dbReference>
<evidence type="ECO:0000256" key="1">
    <source>
        <dbReference type="SAM" id="MobiDB-lite"/>
    </source>
</evidence>
<dbReference type="Proteomes" id="UP001152795">
    <property type="component" value="Unassembled WGS sequence"/>
</dbReference>
<feature type="compositionally biased region" description="Basic and acidic residues" evidence="1">
    <location>
        <begin position="49"/>
        <end position="59"/>
    </location>
</feature>
<reference evidence="2" key="1">
    <citation type="submission" date="2020-04" db="EMBL/GenBank/DDBJ databases">
        <authorList>
            <person name="Alioto T."/>
            <person name="Alioto T."/>
            <person name="Gomez Garrido J."/>
        </authorList>
    </citation>
    <scope>NUCLEOTIDE SEQUENCE</scope>
    <source>
        <strain evidence="2">A484AB</strain>
    </source>
</reference>
<evidence type="ECO:0000313" key="2">
    <source>
        <dbReference type="EMBL" id="CAB3994250.1"/>
    </source>
</evidence>
<feature type="region of interest" description="Disordered" evidence="1">
    <location>
        <begin position="1"/>
        <end position="73"/>
    </location>
</feature>
<sequence>MAKYDGQALPTVTQQRPERQQIRVHTEQKGEADERPEREEDEEVLNTQEDSRSSDENPRGTESGPTNTTATLPDQMDLFCNQALVGVRSAAVNGHVNFSKGRISWICKIGKERVQLKLKGQHIKCVKINPQSPSMIMILLSEEGMKKLESVWTDVDRAKYVIFLLGSMKLHEVEHVSKLINQMCRKRVTRYLSDEETLKMRTDILTMMAEVIEGENIPDE</sequence>
<keyword evidence="3" id="KW-1185">Reference proteome</keyword>